<comment type="caution">
    <text evidence="4">The sequence shown here is derived from an EMBL/GenBank/DDBJ whole genome shotgun (WGS) entry which is preliminary data.</text>
</comment>
<dbReference type="GO" id="GO:0005737">
    <property type="term" value="C:cytoplasm"/>
    <property type="evidence" value="ECO:0007669"/>
    <property type="project" value="TreeGrafter"/>
</dbReference>
<proteinExistence type="predicted"/>
<name>A0A821AD68_9BILA</name>
<protein>
    <recommendedName>
        <fullName evidence="6">FAD/NAD(P)-binding domain-containing protein</fullName>
    </recommendedName>
</protein>
<evidence type="ECO:0008006" key="6">
    <source>
        <dbReference type="Google" id="ProtNLM"/>
    </source>
</evidence>
<dbReference type="Gene3D" id="3.50.50.100">
    <property type="match status" value="1"/>
</dbReference>
<dbReference type="GO" id="GO:0004174">
    <property type="term" value="F:electron-transferring-flavoprotein dehydrogenase activity"/>
    <property type="evidence" value="ECO:0007669"/>
    <property type="project" value="TreeGrafter"/>
</dbReference>
<keyword evidence="5" id="KW-1185">Reference proteome</keyword>
<sequence>MGVTGSQENKEKKPVALIVGGGYAGVQCAKSLDETDLFFVVLIDRKSYFLHNVATLRATVEENFSQKILIPYDRLLTN</sequence>
<keyword evidence="2" id="KW-0274">FAD</keyword>
<accession>A0A821AD68</accession>
<dbReference type="GO" id="GO:0050660">
    <property type="term" value="F:flavin adenine dinucleotide binding"/>
    <property type="evidence" value="ECO:0007669"/>
    <property type="project" value="TreeGrafter"/>
</dbReference>
<feature type="non-terminal residue" evidence="4">
    <location>
        <position position="78"/>
    </location>
</feature>
<dbReference type="PANTHER" id="PTHR43735:SF3">
    <property type="entry name" value="FERROPTOSIS SUPPRESSOR PROTEIN 1"/>
    <property type="match status" value="1"/>
</dbReference>
<keyword evidence="3" id="KW-0560">Oxidoreductase</keyword>
<evidence type="ECO:0000256" key="2">
    <source>
        <dbReference type="ARBA" id="ARBA00022827"/>
    </source>
</evidence>
<gene>
    <name evidence="4" type="ORF">OVN521_LOCUS44219</name>
</gene>
<keyword evidence="1" id="KW-0285">Flavoprotein</keyword>
<dbReference type="PANTHER" id="PTHR43735">
    <property type="entry name" value="APOPTOSIS-INDUCING FACTOR 1"/>
    <property type="match status" value="1"/>
</dbReference>
<dbReference type="EMBL" id="CAJOBG010066390">
    <property type="protein sequence ID" value="CAF4575383.1"/>
    <property type="molecule type" value="Genomic_DNA"/>
</dbReference>
<evidence type="ECO:0000256" key="3">
    <source>
        <dbReference type="ARBA" id="ARBA00023002"/>
    </source>
</evidence>
<dbReference type="Proteomes" id="UP000663866">
    <property type="component" value="Unassembled WGS sequence"/>
</dbReference>
<evidence type="ECO:0000256" key="1">
    <source>
        <dbReference type="ARBA" id="ARBA00022630"/>
    </source>
</evidence>
<evidence type="ECO:0000313" key="4">
    <source>
        <dbReference type="EMBL" id="CAF4575383.1"/>
    </source>
</evidence>
<reference evidence="4" key="1">
    <citation type="submission" date="2021-02" db="EMBL/GenBank/DDBJ databases">
        <authorList>
            <person name="Nowell W R."/>
        </authorList>
    </citation>
    <scope>NUCLEOTIDE SEQUENCE</scope>
</reference>
<organism evidence="4 5">
    <name type="scientific">Rotaria magnacalcarata</name>
    <dbReference type="NCBI Taxonomy" id="392030"/>
    <lineage>
        <taxon>Eukaryota</taxon>
        <taxon>Metazoa</taxon>
        <taxon>Spiralia</taxon>
        <taxon>Gnathifera</taxon>
        <taxon>Rotifera</taxon>
        <taxon>Eurotatoria</taxon>
        <taxon>Bdelloidea</taxon>
        <taxon>Philodinida</taxon>
        <taxon>Philodinidae</taxon>
        <taxon>Rotaria</taxon>
    </lineage>
</organism>
<dbReference type="AlphaFoldDB" id="A0A821AD68"/>
<evidence type="ECO:0000313" key="5">
    <source>
        <dbReference type="Proteomes" id="UP000663866"/>
    </source>
</evidence>